<feature type="domain" description="HAMP" evidence="7">
    <location>
        <begin position="37"/>
        <end position="89"/>
    </location>
</feature>
<accession>A0A916UK70</accession>
<proteinExistence type="inferred from homology"/>
<protein>
    <recommendedName>
        <fullName evidence="10">Methyl-accepting chemotaxis protein</fullName>
    </recommendedName>
</protein>
<evidence type="ECO:0000256" key="4">
    <source>
        <dbReference type="PROSITE-ProRule" id="PRU00284"/>
    </source>
</evidence>
<dbReference type="SUPFAM" id="SSF58104">
    <property type="entry name" value="Methyl-accepting chemotaxis protein (MCP) signaling domain"/>
    <property type="match status" value="1"/>
</dbReference>
<dbReference type="PROSITE" id="PS50885">
    <property type="entry name" value="HAMP"/>
    <property type="match status" value="1"/>
</dbReference>
<comment type="caution">
    <text evidence="8">The sequence shown here is derived from an EMBL/GenBank/DDBJ whole genome shotgun (WGS) entry which is preliminary data.</text>
</comment>
<name>A0A916UK70_9BURK</name>
<dbReference type="GO" id="GO:0007165">
    <property type="term" value="P:signal transduction"/>
    <property type="evidence" value="ECO:0007669"/>
    <property type="project" value="UniProtKB-KW"/>
</dbReference>
<reference evidence="8" key="2">
    <citation type="submission" date="2020-09" db="EMBL/GenBank/DDBJ databases">
        <authorList>
            <person name="Sun Q."/>
            <person name="Zhou Y."/>
        </authorList>
    </citation>
    <scope>NUCLEOTIDE SEQUENCE</scope>
    <source>
        <strain evidence="8">CGMCC 1.10998</strain>
    </source>
</reference>
<dbReference type="InterPro" id="IPR004090">
    <property type="entry name" value="Chemotax_Me-accpt_rcpt"/>
</dbReference>
<evidence type="ECO:0000313" key="8">
    <source>
        <dbReference type="EMBL" id="GGC75320.1"/>
    </source>
</evidence>
<organism evidence="8 9">
    <name type="scientific">Undibacterium terreum</name>
    <dbReference type="NCBI Taxonomy" id="1224302"/>
    <lineage>
        <taxon>Bacteria</taxon>
        <taxon>Pseudomonadati</taxon>
        <taxon>Pseudomonadota</taxon>
        <taxon>Betaproteobacteria</taxon>
        <taxon>Burkholderiales</taxon>
        <taxon>Oxalobacteraceae</taxon>
        <taxon>Undibacterium</taxon>
    </lineage>
</organism>
<dbReference type="GO" id="GO:0005886">
    <property type="term" value="C:plasma membrane"/>
    <property type="evidence" value="ECO:0007669"/>
    <property type="project" value="TreeGrafter"/>
</dbReference>
<dbReference type="GO" id="GO:0004888">
    <property type="term" value="F:transmembrane signaling receptor activity"/>
    <property type="evidence" value="ECO:0007669"/>
    <property type="project" value="InterPro"/>
</dbReference>
<evidence type="ECO:0000313" key="9">
    <source>
        <dbReference type="Proteomes" id="UP000637423"/>
    </source>
</evidence>
<feature type="coiled-coil region" evidence="5">
    <location>
        <begin position="113"/>
        <end position="140"/>
    </location>
</feature>
<evidence type="ECO:0000256" key="1">
    <source>
        <dbReference type="ARBA" id="ARBA00004370"/>
    </source>
</evidence>
<comment type="subcellular location">
    <subcellularLocation>
        <location evidence="1">Membrane</location>
    </subcellularLocation>
</comment>
<evidence type="ECO:0000256" key="3">
    <source>
        <dbReference type="ARBA" id="ARBA00029447"/>
    </source>
</evidence>
<dbReference type="Proteomes" id="UP000637423">
    <property type="component" value="Unassembled WGS sequence"/>
</dbReference>
<dbReference type="SMART" id="SM00283">
    <property type="entry name" value="MA"/>
    <property type="match status" value="1"/>
</dbReference>
<dbReference type="Pfam" id="PF00672">
    <property type="entry name" value="HAMP"/>
    <property type="match status" value="1"/>
</dbReference>
<dbReference type="EMBL" id="BMED01000002">
    <property type="protein sequence ID" value="GGC75320.1"/>
    <property type="molecule type" value="Genomic_DNA"/>
</dbReference>
<keyword evidence="5" id="KW-0175">Coiled coil</keyword>
<dbReference type="Gene3D" id="1.10.287.950">
    <property type="entry name" value="Methyl-accepting chemotaxis protein"/>
    <property type="match status" value="1"/>
</dbReference>
<feature type="domain" description="Methyl-accepting transducer" evidence="6">
    <location>
        <begin position="94"/>
        <end position="323"/>
    </location>
</feature>
<dbReference type="PANTHER" id="PTHR43531:SF14">
    <property type="entry name" value="METHYL-ACCEPTING CHEMOTAXIS PROTEIN I-RELATED"/>
    <property type="match status" value="1"/>
</dbReference>
<dbReference type="CDD" id="cd11386">
    <property type="entry name" value="MCP_signal"/>
    <property type="match status" value="1"/>
</dbReference>
<dbReference type="PROSITE" id="PS50111">
    <property type="entry name" value="CHEMOTAXIS_TRANSDUC_2"/>
    <property type="match status" value="1"/>
</dbReference>
<sequence length="381" mass="40198">MGVVGWVLLSGWTGRAFALAGLLGALALVLLWCILQAAFAKPLQAAIHAARAIAGGDLTVRIVTDRRDDVGQLLRAMQQMHMNLVAIIGDVRSNVDTISLATEEIALGSRDLATRTEGQAANLEETASSMEELAATVKQNAAHAEIASRLIAETSAVAFKGGAMVERVGTTMADITSAGRKIEDIIGLIDGIAFQTNLLALNAAVEAARAGEQGRGFAVVAGEVRNLAQRSAAAAKEIKALIGNTVEHLQQGDVLVTEAAGTMQEVVDSVQKTAMLMSEIALGSREQSVGIELVNRAVTDMDTDTQQNAAMVEQAAGAVGSLHEQTGRLEQAISLFKLSRLQAPTGRSAQMASRTHRAQLRVLQTTQKSTRISLSENQRFG</sequence>
<dbReference type="SMART" id="SM00304">
    <property type="entry name" value="HAMP"/>
    <property type="match status" value="1"/>
</dbReference>
<keyword evidence="2" id="KW-0488">Methylation</keyword>
<evidence type="ECO:0000259" key="7">
    <source>
        <dbReference type="PROSITE" id="PS50885"/>
    </source>
</evidence>
<keyword evidence="4" id="KW-0807">Transducer</keyword>
<dbReference type="InterPro" id="IPR004089">
    <property type="entry name" value="MCPsignal_dom"/>
</dbReference>
<evidence type="ECO:0000256" key="2">
    <source>
        <dbReference type="ARBA" id="ARBA00022481"/>
    </source>
</evidence>
<evidence type="ECO:0000256" key="5">
    <source>
        <dbReference type="SAM" id="Coils"/>
    </source>
</evidence>
<gene>
    <name evidence="8" type="ORF">GCM10011396_23190</name>
</gene>
<dbReference type="GO" id="GO:0006935">
    <property type="term" value="P:chemotaxis"/>
    <property type="evidence" value="ECO:0007669"/>
    <property type="project" value="InterPro"/>
</dbReference>
<comment type="similarity">
    <text evidence="3">Belongs to the methyl-accepting chemotaxis (MCP) protein family.</text>
</comment>
<reference evidence="8" key="1">
    <citation type="journal article" date="2014" name="Int. J. Syst. Evol. Microbiol.">
        <title>Complete genome sequence of Corynebacterium casei LMG S-19264T (=DSM 44701T), isolated from a smear-ripened cheese.</title>
        <authorList>
            <consortium name="US DOE Joint Genome Institute (JGI-PGF)"/>
            <person name="Walter F."/>
            <person name="Albersmeier A."/>
            <person name="Kalinowski J."/>
            <person name="Ruckert C."/>
        </authorList>
    </citation>
    <scope>NUCLEOTIDE SEQUENCE</scope>
    <source>
        <strain evidence="8">CGMCC 1.10998</strain>
    </source>
</reference>
<dbReference type="FunFam" id="1.10.287.950:FF:000001">
    <property type="entry name" value="Methyl-accepting chemotaxis sensory transducer"/>
    <property type="match status" value="1"/>
</dbReference>
<evidence type="ECO:0000259" key="6">
    <source>
        <dbReference type="PROSITE" id="PS50111"/>
    </source>
</evidence>
<evidence type="ECO:0008006" key="10">
    <source>
        <dbReference type="Google" id="ProtNLM"/>
    </source>
</evidence>
<dbReference type="InterPro" id="IPR051310">
    <property type="entry name" value="MCP_chemotaxis"/>
</dbReference>
<dbReference type="AlphaFoldDB" id="A0A916UK70"/>
<dbReference type="Pfam" id="PF00015">
    <property type="entry name" value="MCPsignal"/>
    <property type="match status" value="1"/>
</dbReference>
<dbReference type="InterPro" id="IPR003660">
    <property type="entry name" value="HAMP_dom"/>
</dbReference>
<dbReference type="PRINTS" id="PR00260">
    <property type="entry name" value="CHEMTRNSDUCR"/>
</dbReference>
<dbReference type="CDD" id="cd06225">
    <property type="entry name" value="HAMP"/>
    <property type="match status" value="1"/>
</dbReference>
<keyword evidence="9" id="KW-1185">Reference proteome</keyword>
<dbReference type="PANTHER" id="PTHR43531">
    <property type="entry name" value="PROTEIN ICFG"/>
    <property type="match status" value="1"/>
</dbReference>